<reference evidence="1" key="1">
    <citation type="submission" date="2014-04" db="EMBL/GenBank/DDBJ databases">
        <authorList>
            <person name="Ho Y.-N."/>
            <person name="Huang C.-C."/>
        </authorList>
    </citation>
    <scope>NUCLEOTIDE SEQUENCE</scope>
    <source>
        <strain evidence="1">869T2</strain>
    </source>
</reference>
<sequence>MRATPAPDVTTAGSAIFAKTYARLFRLRSSRDRPRILLDPRFDDSSEIGNAQWNCIRLCVRARLPRDNQDRAQVFIKTRELSRIEQQSLQIERPLKHRPREMKALKSAPHANLKNHPIAVMRYSCPYKRAAIHDASGKSLSSDQYASYSQSAH</sequence>
<accession>A0A8A8DGE7</accession>
<proteinExistence type="predicted"/>
<keyword evidence="2" id="KW-1185">Reference proteome</keyword>
<reference evidence="1" key="2">
    <citation type="submission" date="2021-03" db="EMBL/GenBank/DDBJ databases">
        <title>Complete genome sequence of Burkholderia seminalis 869T2.</title>
        <authorList>
            <person name="Hung S.-H."/>
            <person name="Huang C.-T."/>
            <person name="Huang C.-C."/>
            <person name="Kuo C.-H."/>
        </authorList>
    </citation>
    <scope>NUCLEOTIDE SEQUENCE</scope>
    <source>
        <strain evidence="1">869T2</strain>
    </source>
</reference>
<evidence type="ECO:0000313" key="1">
    <source>
        <dbReference type="EMBL" id="QTO23749.1"/>
    </source>
</evidence>
<name>A0A8A8DGE7_9BURK</name>
<dbReference type="Proteomes" id="UP000027834">
    <property type="component" value="Chromosome 3"/>
</dbReference>
<evidence type="ECO:0000313" key="2">
    <source>
        <dbReference type="Proteomes" id="UP000027834"/>
    </source>
</evidence>
<gene>
    <name evidence="1" type="ORF">DT99_031370</name>
</gene>
<dbReference type="EMBL" id="CP072522">
    <property type="protein sequence ID" value="QTO23749.1"/>
    <property type="molecule type" value="Genomic_DNA"/>
</dbReference>
<dbReference type="RefSeq" id="WP_154233839.1">
    <property type="nucleotide sequence ID" value="NZ_CP072522.1"/>
</dbReference>
<organism evidence="1 2">
    <name type="scientific">Burkholderia seminalis</name>
    <dbReference type="NCBI Taxonomy" id="488731"/>
    <lineage>
        <taxon>Bacteria</taxon>
        <taxon>Pseudomonadati</taxon>
        <taxon>Pseudomonadota</taxon>
        <taxon>Betaproteobacteria</taxon>
        <taxon>Burkholderiales</taxon>
        <taxon>Burkholderiaceae</taxon>
        <taxon>Burkholderia</taxon>
        <taxon>Burkholderia cepacia complex</taxon>
    </lineage>
</organism>
<protein>
    <submittedName>
        <fullName evidence="1">Uncharacterized protein</fullName>
    </submittedName>
</protein>
<dbReference type="AlphaFoldDB" id="A0A8A8DGE7"/>